<keyword evidence="10 17" id="KW-0297">G-protein coupled receptor</keyword>
<dbReference type="Proteomes" id="UP001274896">
    <property type="component" value="Unassembled WGS sequence"/>
</dbReference>
<dbReference type="SMART" id="SM01381">
    <property type="entry name" value="7TM_GPCR_Srsx"/>
    <property type="match status" value="1"/>
</dbReference>
<evidence type="ECO:0000256" key="4">
    <source>
        <dbReference type="ARBA" id="ARBA00022475"/>
    </source>
</evidence>
<keyword evidence="8 17" id="KW-0812">Transmembrane</keyword>
<dbReference type="GO" id="GO:0030594">
    <property type="term" value="F:neurotransmitter receptor activity"/>
    <property type="evidence" value="ECO:0007669"/>
    <property type="project" value="TreeGrafter"/>
</dbReference>
<feature type="transmembrane region" description="Helical" evidence="19">
    <location>
        <begin position="291"/>
        <end position="313"/>
    </location>
</feature>
<evidence type="ECO:0000256" key="7">
    <source>
        <dbReference type="ARBA" id="ARBA00022610"/>
    </source>
</evidence>
<evidence type="ECO:0000256" key="9">
    <source>
        <dbReference type="ARBA" id="ARBA00022989"/>
    </source>
</evidence>
<evidence type="ECO:0000256" key="6">
    <source>
        <dbReference type="ARBA" id="ARBA00022553"/>
    </source>
</evidence>
<comment type="subcellular location">
    <subcellularLocation>
        <location evidence="2">Cell membrane</location>
        <topology evidence="2">Multi-pass membrane protein</topology>
    </subcellularLocation>
    <subcellularLocation>
        <location evidence="1">Cytoplasm</location>
        <location evidence="1">Cytoskeleton</location>
    </subcellularLocation>
</comment>
<feature type="domain" description="G-protein coupled receptors family 1 profile" evidence="20">
    <location>
        <begin position="75"/>
        <end position="469"/>
    </location>
</feature>
<evidence type="ECO:0000256" key="11">
    <source>
        <dbReference type="ARBA" id="ARBA00023136"/>
    </source>
</evidence>
<keyword evidence="12" id="KW-1015">Disulfide bond</keyword>
<evidence type="ECO:0000259" key="20">
    <source>
        <dbReference type="PROSITE" id="PS50262"/>
    </source>
</evidence>
<dbReference type="AlphaFoldDB" id="A0AAE0RAM0"/>
<comment type="caution">
    <text evidence="21">The sequence shown here is derived from an EMBL/GenBank/DDBJ whole genome shotgun (WGS) entry which is preliminary data.</text>
</comment>
<accession>A0AAE0RAM0</accession>
<comment type="similarity">
    <text evidence="17">Belongs to the G-protein coupled receptor 1 family.</text>
</comment>
<keyword evidence="13 17" id="KW-0675">Receptor</keyword>
<dbReference type="GO" id="GO:0051209">
    <property type="term" value="P:release of sequestered calcium ion into cytosol"/>
    <property type="evidence" value="ECO:0007669"/>
    <property type="project" value="TreeGrafter"/>
</dbReference>
<dbReference type="GO" id="GO:0007208">
    <property type="term" value="P:phospholipase C-activating serotonin receptor signaling pathway"/>
    <property type="evidence" value="ECO:0007669"/>
    <property type="project" value="TreeGrafter"/>
</dbReference>
<protein>
    <recommendedName>
        <fullName evidence="20">G-protein coupled receptors family 1 profile domain-containing protein</fullName>
    </recommendedName>
</protein>
<keyword evidence="9 19" id="KW-1133">Transmembrane helix</keyword>
<dbReference type="InterPro" id="IPR000276">
    <property type="entry name" value="GPCR_Rhodpsn"/>
</dbReference>
<dbReference type="GO" id="GO:0007210">
    <property type="term" value="P:serotonin receptor signaling pathway"/>
    <property type="evidence" value="ECO:0007669"/>
    <property type="project" value="TreeGrafter"/>
</dbReference>
<keyword evidence="16 17" id="KW-0807">Transducer</keyword>
<evidence type="ECO:0000256" key="1">
    <source>
        <dbReference type="ARBA" id="ARBA00004245"/>
    </source>
</evidence>
<evidence type="ECO:0000256" key="18">
    <source>
        <dbReference type="SAM" id="MobiDB-lite"/>
    </source>
</evidence>
<evidence type="ECO:0000256" key="15">
    <source>
        <dbReference type="ARBA" id="ARBA00023212"/>
    </source>
</evidence>
<keyword evidence="7" id="KW-0085">Behavior</keyword>
<dbReference type="Gene3D" id="1.20.5.340">
    <property type="match status" value="1"/>
</dbReference>
<keyword evidence="4" id="KW-1003">Cell membrane</keyword>
<keyword evidence="5" id="KW-0963">Cytoplasm</keyword>
<dbReference type="GO" id="GO:0003779">
    <property type="term" value="F:actin binding"/>
    <property type="evidence" value="ECO:0007669"/>
    <property type="project" value="UniProtKB-KW"/>
</dbReference>
<evidence type="ECO:0000256" key="19">
    <source>
        <dbReference type="SAM" id="Phobius"/>
    </source>
</evidence>
<gene>
    <name evidence="21" type="ORF">QTP70_027320</name>
</gene>
<dbReference type="GO" id="GO:0051378">
    <property type="term" value="F:serotonin binding"/>
    <property type="evidence" value="ECO:0007669"/>
    <property type="project" value="UniProtKB-ARBA"/>
</dbReference>
<dbReference type="GO" id="GO:0007268">
    <property type="term" value="P:chemical synaptic transmission"/>
    <property type="evidence" value="ECO:0007669"/>
    <property type="project" value="TreeGrafter"/>
</dbReference>
<keyword evidence="22" id="KW-1185">Reference proteome</keyword>
<keyword evidence="6" id="KW-0597">Phosphoprotein</keyword>
<feature type="transmembrane region" description="Helical" evidence="19">
    <location>
        <begin position="410"/>
        <end position="430"/>
    </location>
</feature>
<dbReference type="GO" id="GO:0007187">
    <property type="term" value="P:G protein-coupled receptor signaling pathway, coupled to cyclic nucleotide second messenger"/>
    <property type="evidence" value="ECO:0007669"/>
    <property type="project" value="TreeGrafter"/>
</dbReference>
<evidence type="ECO:0000256" key="5">
    <source>
        <dbReference type="ARBA" id="ARBA00022490"/>
    </source>
</evidence>
<dbReference type="PANTHER" id="PTHR24247">
    <property type="entry name" value="5-HYDROXYTRYPTAMINE RECEPTOR"/>
    <property type="match status" value="1"/>
</dbReference>
<dbReference type="InterPro" id="IPR017452">
    <property type="entry name" value="GPCR_Rhodpsn_7TM"/>
</dbReference>
<proteinExistence type="inferred from homology"/>
<evidence type="ECO:0000256" key="2">
    <source>
        <dbReference type="ARBA" id="ARBA00004651"/>
    </source>
</evidence>
<evidence type="ECO:0000313" key="22">
    <source>
        <dbReference type="Proteomes" id="UP001274896"/>
    </source>
</evidence>
<feature type="region of interest" description="Disordered" evidence="18">
    <location>
        <begin position="336"/>
        <end position="393"/>
    </location>
</feature>
<dbReference type="GO" id="GO:0030425">
    <property type="term" value="C:dendrite"/>
    <property type="evidence" value="ECO:0007669"/>
    <property type="project" value="TreeGrafter"/>
</dbReference>
<dbReference type="FunFam" id="1.20.1070.10:FF:000523">
    <property type="entry name" value="5-hydroxytryptamine receptor 2B"/>
    <property type="match status" value="2"/>
</dbReference>
<feature type="transmembrane region" description="Helical" evidence="19">
    <location>
        <begin position="450"/>
        <end position="472"/>
    </location>
</feature>
<dbReference type="PANTHER" id="PTHR24247:SF32">
    <property type="entry name" value="5-HYDROXYTRYPTAMINE RECEPTOR 2C"/>
    <property type="match status" value="1"/>
</dbReference>
<evidence type="ECO:0000313" key="21">
    <source>
        <dbReference type="EMBL" id="KAK3546553.1"/>
    </source>
</evidence>
<feature type="transmembrane region" description="Helical" evidence="19">
    <location>
        <begin position="62"/>
        <end position="83"/>
    </location>
</feature>
<evidence type="ECO:0000256" key="3">
    <source>
        <dbReference type="ARBA" id="ARBA00006993"/>
    </source>
</evidence>
<comment type="similarity">
    <text evidence="3">Belongs to the SCAR/WAVE family.</text>
</comment>
<keyword evidence="15" id="KW-0206">Cytoskeleton</keyword>
<dbReference type="GO" id="GO:0045202">
    <property type="term" value="C:synapse"/>
    <property type="evidence" value="ECO:0007669"/>
    <property type="project" value="GOC"/>
</dbReference>
<keyword evidence="11 19" id="KW-0472">Membrane</keyword>
<feature type="transmembrane region" description="Helical" evidence="19">
    <location>
        <begin position="95"/>
        <end position="114"/>
    </location>
</feature>
<reference evidence="21" key="1">
    <citation type="submission" date="2023-06" db="EMBL/GenBank/DDBJ databases">
        <title>Male Hemibagrus guttatus genome.</title>
        <authorList>
            <person name="Bian C."/>
        </authorList>
    </citation>
    <scope>NUCLEOTIDE SEQUENCE</scope>
    <source>
        <strain evidence="21">Male_cb2023</strain>
        <tissue evidence="21">Muscle</tissue>
    </source>
</reference>
<dbReference type="FunFam" id="1.20.5.340:FF:000012">
    <property type="entry name" value="Wiskott-Aldrich syndrome protein family member 1"/>
    <property type="match status" value="1"/>
</dbReference>
<sequence length="699" mass="76884">MGVFSSTTASVDISGWMTWPGNTTISLNQSLFWTDPSTNLSSTSSSSQGIARQAIKEKNWPALLILIIILLTIGGNILVIMAVSLEKKLQNATNFFLRSLAVADMLVGILVMPISLINILYDYAWPLPEALCPIWIYLDVLFSTASIMHLCAISLDRYVAICNPIQHSRFNSRTKAMLKIAAVWTISIGQSLHSPQPESCLTKLQISGKMGKREDLSEFDKGQIVMARGLDHSVSKTAALVECSRSAVVSIYQKSCKTFKSCISTPIPVIGLRNTDKVFVNESCMLNEERFVLVGSFVAFFIPLVIMVVTYCLTVQALQRQASVFLYEAKASSQQPLQPSATSSSQLAPPPVSSRHSSLNCLRMGNSLSPSTPDSISMVAGSEAPSQLSSPAVSHGRRGMMQAIKNERRASKVLGVVFFLFLLMWCPFFITNVLSVLCRGACNDPLLSDLLNVFVWVGYISSGVNPLVYTLFNKTYRRAFSSYMRCRYSGVRLKPVAIHVPCPSQAAVTPLLICVDVDRNSNCRNGDGNTIQKLELPDIDTHLGIEMQTGVSALSYITMPLVKRSIEPRHLCRGALPDQVPSELECVTNSTLAAVIKQLGSLSRHAEDIFGELFKEANSFCLRMSHLQERVDLLAVKVTQLDSTVEEVSLQDINMRKAFKSSTIQDQQVVSRASIPNPVMEIYQCGDKPPPLNILTPYS</sequence>
<feature type="transmembrane region" description="Helical" evidence="19">
    <location>
        <begin position="134"/>
        <end position="155"/>
    </location>
</feature>
<feature type="compositionally biased region" description="Polar residues" evidence="18">
    <location>
        <begin position="336"/>
        <end position="347"/>
    </location>
</feature>
<dbReference type="SUPFAM" id="SSF81321">
    <property type="entry name" value="Family A G protein-coupled receptor-like"/>
    <property type="match status" value="2"/>
</dbReference>
<evidence type="ECO:0000256" key="14">
    <source>
        <dbReference type="ARBA" id="ARBA00023203"/>
    </source>
</evidence>
<dbReference type="EMBL" id="JAUCMX010000005">
    <property type="protein sequence ID" value="KAK3546553.1"/>
    <property type="molecule type" value="Genomic_DNA"/>
</dbReference>
<evidence type="ECO:0000256" key="12">
    <source>
        <dbReference type="ARBA" id="ARBA00023157"/>
    </source>
</evidence>
<evidence type="ECO:0000256" key="13">
    <source>
        <dbReference type="ARBA" id="ARBA00023170"/>
    </source>
</evidence>
<evidence type="ECO:0000256" key="10">
    <source>
        <dbReference type="ARBA" id="ARBA00023040"/>
    </source>
</evidence>
<evidence type="ECO:0000256" key="16">
    <source>
        <dbReference type="ARBA" id="ARBA00023224"/>
    </source>
</evidence>
<dbReference type="GO" id="GO:0004993">
    <property type="term" value="F:G protein-coupled serotonin receptor activity"/>
    <property type="evidence" value="ECO:0007669"/>
    <property type="project" value="TreeGrafter"/>
</dbReference>
<feature type="compositionally biased region" description="Polar residues" evidence="18">
    <location>
        <begin position="354"/>
        <end position="375"/>
    </location>
</feature>
<evidence type="ECO:0000256" key="17">
    <source>
        <dbReference type="RuleBase" id="RU000688"/>
    </source>
</evidence>
<organism evidence="21 22">
    <name type="scientific">Hemibagrus guttatus</name>
    <dbReference type="NCBI Taxonomy" id="175788"/>
    <lineage>
        <taxon>Eukaryota</taxon>
        <taxon>Metazoa</taxon>
        <taxon>Chordata</taxon>
        <taxon>Craniata</taxon>
        <taxon>Vertebrata</taxon>
        <taxon>Euteleostomi</taxon>
        <taxon>Actinopterygii</taxon>
        <taxon>Neopterygii</taxon>
        <taxon>Teleostei</taxon>
        <taxon>Ostariophysi</taxon>
        <taxon>Siluriformes</taxon>
        <taxon>Bagridae</taxon>
        <taxon>Hemibagrus</taxon>
    </lineage>
</organism>
<dbReference type="PROSITE" id="PS00237">
    <property type="entry name" value="G_PROTEIN_RECEP_F1_1"/>
    <property type="match status" value="1"/>
</dbReference>
<dbReference type="Pfam" id="PF00001">
    <property type="entry name" value="7tm_1"/>
    <property type="match status" value="2"/>
</dbReference>
<evidence type="ECO:0000256" key="8">
    <source>
        <dbReference type="ARBA" id="ARBA00022692"/>
    </source>
</evidence>
<dbReference type="PRINTS" id="PR00237">
    <property type="entry name" value="GPCRRHODOPSN"/>
</dbReference>
<dbReference type="GO" id="GO:0005856">
    <property type="term" value="C:cytoskeleton"/>
    <property type="evidence" value="ECO:0007669"/>
    <property type="project" value="UniProtKB-SubCell"/>
</dbReference>
<name>A0AAE0RAM0_9TELE</name>
<keyword evidence="14" id="KW-0009">Actin-binding</keyword>
<dbReference type="Gene3D" id="1.20.1070.10">
    <property type="entry name" value="Rhodopsin 7-helix transmembrane proteins"/>
    <property type="match status" value="2"/>
</dbReference>
<dbReference type="PROSITE" id="PS50262">
    <property type="entry name" value="G_PROTEIN_RECEP_F1_2"/>
    <property type="match status" value="1"/>
</dbReference>
<dbReference type="Gene3D" id="6.10.280.150">
    <property type="match status" value="1"/>
</dbReference>
<dbReference type="GO" id="GO:0005886">
    <property type="term" value="C:plasma membrane"/>
    <property type="evidence" value="ECO:0007669"/>
    <property type="project" value="UniProtKB-SubCell"/>
</dbReference>